<dbReference type="PANTHER" id="PTHR38926">
    <property type="entry name" value="F-BOX DOMAIN CONTAINING PROTEIN, EXPRESSED"/>
    <property type="match status" value="1"/>
</dbReference>
<proteinExistence type="predicted"/>
<dbReference type="Pfam" id="PF00646">
    <property type="entry name" value="F-box"/>
    <property type="match status" value="1"/>
</dbReference>
<accession>A0A9N9WY85</accession>
<dbReference type="EMBL" id="OU895880">
    <property type="protein sequence ID" value="CAG9810731.1"/>
    <property type="molecule type" value="Genomic_DNA"/>
</dbReference>
<dbReference type="OrthoDB" id="7800719at2759"/>
<protein>
    <recommendedName>
        <fullName evidence="1">F-box domain-containing protein</fullName>
    </recommendedName>
</protein>
<name>A0A9N9WY85_9DIPT</name>
<dbReference type="InterPro" id="IPR032675">
    <property type="entry name" value="LRR_dom_sf"/>
</dbReference>
<evidence type="ECO:0000259" key="1">
    <source>
        <dbReference type="PROSITE" id="PS50181"/>
    </source>
</evidence>
<dbReference type="PROSITE" id="PS50181">
    <property type="entry name" value="FBOX"/>
    <property type="match status" value="1"/>
</dbReference>
<dbReference type="SUPFAM" id="SSF81383">
    <property type="entry name" value="F-box domain"/>
    <property type="match status" value="1"/>
</dbReference>
<sequence length="469" mass="54575">MKSTLNLQHLPSEVIINCLIFLNIEDLKACRLVSHQLNTFIFDSPKIMRKFKFNLQFSIKSSNLDNSEDLDTSVDLNSSSESITDLQIYELKDSITQNRQFSTLIKDHEELLHLWNFMDSKGHSVRRVNLNLNRFDKVSWNILEQMPNLEELSMSRQLSNIQALPTTVQNIHNLSRLRILTINMNTLKSFINSTKNVTKLEKLTVFISTEDDQDILTNFVAQQRNLKELKLVFDSEMTSINFPSSDITSKVKFQLRKLKIHKDVIPNQSSYFNKFIESQAEHLRTFKIDFKPDEQLCGIIIKKCKNLTKLELSSESNDDLFKNINQIWKLPSLTSFKCDVMENPSFISMMTRFPNVSMLKAGRLGLIYGTYDKITEIKAKLMMSHHYDCQFPNLKTLHIGNLLGIKIDDWMKFSQKHKNLEHLTISGTFFCDDTAFGLEHLRNFESLKTLKFRGRDIDCSMLRMVAEMI</sequence>
<dbReference type="Proteomes" id="UP001153620">
    <property type="component" value="Chromosome 4"/>
</dbReference>
<dbReference type="InterPro" id="IPR036047">
    <property type="entry name" value="F-box-like_dom_sf"/>
</dbReference>
<dbReference type="PANTHER" id="PTHR38926:SF72">
    <property type="entry name" value="IM:7136021-RELATED"/>
    <property type="match status" value="1"/>
</dbReference>
<organism evidence="2 3">
    <name type="scientific">Chironomus riparius</name>
    <dbReference type="NCBI Taxonomy" id="315576"/>
    <lineage>
        <taxon>Eukaryota</taxon>
        <taxon>Metazoa</taxon>
        <taxon>Ecdysozoa</taxon>
        <taxon>Arthropoda</taxon>
        <taxon>Hexapoda</taxon>
        <taxon>Insecta</taxon>
        <taxon>Pterygota</taxon>
        <taxon>Neoptera</taxon>
        <taxon>Endopterygota</taxon>
        <taxon>Diptera</taxon>
        <taxon>Nematocera</taxon>
        <taxon>Chironomoidea</taxon>
        <taxon>Chironomidae</taxon>
        <taxon>Chironominae</taxon>
        <taxon>Chironomus</taxon>
    </lineage>
</organism>
<dbReference type="SMART" id="SM00256">
    <property type="entry name" value="FBOX"/>
    <property type="match status" value="1"/>
</dbReference>
<dbReference type="Gene3D" id="3.80.10.10">
    <property type="entry name" value="Ribonuclease Inhibitor"/>
    <property type="match status" value="2"/>
</dbReference>
<reference evidence="2" key="1">
    <citation type="submission" date="2022-01" db="EMBL/GenBank/DDBJ databases">
        <authorList>
            <person name="King R."/>
        </authorList>
    </citation>
    <scope>NUCLEOTIDE SEQUENCE</scope>
</reference>
<dbReference type="SUPFAM" id="SSF52047">
    <property type="entry name" value="RNI-like"/>
    <property type="match status" value="1"/>
</dbReference>
<reference evidence="2" key="2">
    <citation type="submission" date="2022-10" db="EMBL/GenBank/DDBJ databases">
        <authorList>
            <consortium name="ENA_rothamsted_submissions"/>
            <consortium name="culmorum"/>
            <person name="King R."/>
        </authorList>
    </citation>
    <scope>NUCLEOTIDE SEQUENCE</scope>
</reference>
<dbReference type="InterPro" id="IPR001810">
    <property type="entry name" value="F-box_dom"/>
</dbReference>
<evidence type="ECO:0000313" key="2">
    <source>
        <dbReference type="EMBL" id="CAG9810731.1"/>
    </source>
</evidence>
<dbReference type="CDD" id="cd09917">
    <property type="entry name" value="F-box_SF"/>
    <property type="match status" value="1"/>
</dbReference>
<dbReference type="AlphaFoldDB" id="A0A9N9WY85"/>
<evidence type="ECO:0000313" key="3">
    <source>
        <dbReference type="Proteomes" id="UP001153620"/>
    </source>
</evidence>
<feature type="domain" description="F-box" evidence="1">
    <location>
        <begin position="4"/>
        <end position="51"/>
    </location>
</feature>
<keyword evidence="3" id="KW-1185">Reference proteome</keyword>
<gene>
    <name evidence="2" type="ORF">CHIRRI_LOCUS13544</name>
</gene>